<dbReference type="PANTHER" id="PTHR21363:SF0">
    <property type="entry name" value="PREPHENATE DEHYDROGENASE [NADP(+)]"/>
    <property type="match status" value="1"/>
</dbReference>
<dbReference type="InterPro" id="IPR046826">
    <property type="entry name" value="PDH_N"/>
</dbReference>
<keyword evidence="4" id="KW-1185">Reference proteome</keyword>
<proteinExistence type="predicted"/>
<comment type="caution">
    <text evidence="3">The sequence shown here is derived from an EMBL/GenBank/DDBJ whole genome shotgun (WGS) entry which is preliminary data.</text>
</comment>
<feature type="domain" description="Prephenate dehydrogenase nucleotide-binding" evidence="2">
    <location>
        <begin position="81"/>
        <end position="142"/>
    </location>
</feature>
<dbReference type="InterPro" id="IPR050812">
    <property type="entry name" value="Preph/Arog_dehydrog"/>
</dbReference>
<dbReference type="Gene3D" id="3.40.50.720">
    <property type="entry name" value="NAD(P)-binding Rossmann-like Domain"/>
    <property type="match status" value="1"/>
</dbReference>
<reference evidence="3 4" key="1">
    <citation type="journal article" date="2019" name="Int. J. Syst. Evol. Microbiol.">
        <title>The Global Catalogue of Microorganisms (GCM) 10K type strain sequencing project: providing services to taxonomists for standard genome sequencing and annotation.</title>
        <authorList>
            <consortium name="The Broad Institute Genomics Platform"/>
            <consortium name="The Broad Institute Genome Sequencing Center for Infectious Disease"/>
            <person name="Wu L."/>
            <person name="Ma J."/>
        </authorList>
    </citation>
    <scope>NUCLEOTIDE SEQUENCE [LARGE SCALE GENOMIC DNA]</scope>
    <source>
        <strain evidence="3 4">SKJ47</strain>
    </source>
</reference>
<name>A0ABD5UW68_9EURY</name>
<dbReference type="RefSeq" id="WP_379746384.1">
    <property type="nucleotide sequence ID" value="NZ_JBHSVN010000001.1"/>
</dbReference>
<protein>
    <submittedName>
        <fullName evidence="3">Prephenate dehydrogenase/arogenate dehydrogenase family protein</fullName>
    </submittedName>
</protein>
<dbReference type="Pfam" id="PF02153">
    <property type="entry name" value="PDH_N"/>
    <property type="match status" value="1"/>
</dbReference>
<dbReference type="InterPro" id="IPR008927">
    <property type="entry name" value="6-PGluconate_DH-like_C_sf"/>
</dbReference>
<dbReference type="SUPFAM" id="SSF51735">
    <property type="entry name" value="NAD(P)-binding Rossmann-fold domains"/>
    <property type="match status" value="1"/>
</dbReference>
<evidence type="ECO:0000259" key="2">
    <source>
        <dbReference type="Pfam" id="PF02153"/>
    </source>
</evidence>
<dbReference type="GO" id="GO:0016491">
    <property type="term" value="F:oxidoreductase activity"/>
    <property type="evidence" value="ECO:0007669"/>
    <property type="project" value="UniProtKB-KW"/>
</dbReference>
<accession>A0ABD5UW68</accession>
<evidence type="ECO:0000313" key="4">
    <source>
        <dbReference type="Proteomes" id="UP001596296"/>
    </source>
</evidence>
<dbReference type="InterPro" id="IPR036291">
    <property type="entry name" value="NAD(P)-bd_dom_sf"/>
</dbReference>
<dbReference type="Proteomes" id="UP001596296">
    <property type="component" value="Unassembled WGS sequence"/>
</dbReference>
<dbReference type="EMBL" id="JBHSXL010000014">
    <property type="protein sequence ID" value="MFC6893844.1"/>
    <property type="molecule type" value="Genomic_DNA"/>
</dbReference>
<evidence type="ECO:0000256" key="1">
    <source>
        <dbReference type="ARBA" id="ARBA00023002"/>
    </source>
</evidence>
<dbReference type="SUPFAM" id="SSF48179">
    <property type="entry name" value="6-phosphogluconate dehydrogenase C-terminal domain-like"/>
    <property type="match status" value="1"/>
</dbReference>
<dbReference type="AlphaFoldDB" id="A0ABD5UW68"/>
<gene>
    <name evidence="3" type="ORF">ACFQE9_14705</name>
</gene>
<organism evidence="3 4">
    <name type="scientific">Halopenitus salinus</name>
    <dbReference type="NCBI Taxonomy" id="1198295"/>
    <lineage>
        <taxon>Archaea</taxon>
        <taxon>Methanobacteriati</taxon>
        <taxon>Methanobacteriota</taxon>
        <taxon>Stenosarchaea group</taxon>
        <taxon>Halobacteria</taxon>
        <taxon>Halobacteriales</taxon>
        <taxon>Haloferacaceae</taxon>
        <taxon>Halopenitus</taxon>
    </lineage>
</organism>
<evidence type="ECO:0000313" key="3">
    <source>
        <dbReference type="EMBL" id="MFC6893844.1"/>
    </source>
</evidence>
<keyword evidence="1" id="KW-0560">Oxidoreductase</keyword>
<sequence>MELLVVGAGEMGRWIADTVASVEDDPAVSVTFTDLDPERARSAAKARDARVLDPEAIVDSVGDEGPIAGQDEEPIAGSEATFDVVCLAVPISAVERAIATYAPTVEEAMIDVSGAMAEPIAAMREHLDPSTERASLHPLFAPPRVPGNVAAVVDEGGPTVDLVLEAIEAGGNDVFETTAAEHDDAMETVQAGAHAAILAWRLAGDDVREEFHTPVSALLDDLADTVTEGSPEVYAEIQRAFDGAEGVAGAAADIADADFEEFADLYERARGDAPERERHG</sequence>
<dbReference type="PANTHER" id="PTHR21363">
    <property type="entry name" value="PREPHENATE DEHYDROGENASE"/>
    <property type="match status" value="1"/>
</dbReference>